<dbReference type="RefSeq" id="WP_065122160.1">
    <property type="nucleotide sequence ID" value="NZ_LZKQ01000213.1"/>
</dbReference>
<proteinExistence type="predicted"/>
<evidence type="ECO:0000313" key="2">
    <source>
        <dbReference type="EMBL" id="OBI80185.1"/>
    </source>
</evidence>
<dbReference type="Proteomes" id="UP000093795">
    <property type="component" value="Unassembled WGS sequence"/>
</dbReference>
<dbReference type="OrthoDB" id="4735935at2"/>
<accession>A0A1A3BZ88</accession>
<organism evidence="2 3">
    <name type="scientific">Mycobacterium asiaticum</name>
    <dbReference type="NCBI Taxonomy" id="1790"/>
    <lineage>
        <taxon>Bacteria</taxon>
        <taxon>Bacillati</taxon>
        <taxon>Actinomycetota</taxon>
        <taxon>Actinomycetes</taxon>
        <taxon>Mycobacteriales</taxon>
        <taxon>Mycobacteriaceae</taxon>
        <taxon>Mycobacterium</taxon>
    </lineage>
</organism>
<evidence type="ECO:0000256" key="1">
    <source>
        <dbReference type="SAM" id="MobiDB-lite"/>
    </source>
</evidence>
<comment type="caution">
    <text evidence="2">The sequence shown here is derived from an EMBL/GenBank/DDBJ whole genome shotgun (WGS) entry which is preliminary data.</text>
</comment>
<sequence length="74" mass="7983">MADNSWSVQIGEPEDPTNPGIPSVPTTVYEGDEDGARAAYAESTAKATEQDYRYVMLRHLGEVVETWGTPPAVG</sequence>
<protein>
    <submittedName>
        <fullName evidence="2">Uncharacterized protein</fullName>
    </submittedName>
</protein>
<gene>
    <name evidence="2" type="ORF">A9X01_25380</name>
</gene>
<dbReference type="AlphaFoldDB" id="A0A1A3BZ88"/>
<dbReference type="STRING" id="1790.A5645_24540"/>
<reference evidence="2 3" key="1">
    <citation type="submission" date="2016-06" db="EMBL/GenBank/DDBJ databases">
        <authorList>
            <person name="Kjaerup R.B."/>
            <person name="Dalgaard T.S."/>
            <person name="Juul-Madsen H.R."/>
        </authorList>
    </citation>
    <scope>NUCLEOTIDE SEQUENCE [LARGE SCALE GENOMIC DNA]</scope>
    <source>
        <strain evidence="2 3">1081914.2</strain>
    </source>
</reference>
<feature type="region of interest" description="Disordered" evidence="1">
    <location>
        <begin position="1"/>
        <end position="30"/>
    </location>
</feature>
<evidence type="ECO:0000313" key="3">
    <source>
        <dbReference type="Proteomes" id="UP000093795"/>
    </source>
</evidence>
<dbReference type="EMBL" id="LZKQ01000213">
    <property type="protein sequence ID" value="OBI80185.1"/>
    <property type="molecule type" value="Genomic_DNA"/>
</dbReference>
<name>A0A1A3BZ88_MYCAS</name>